<protein>
    <submittedName>
        <fullName evidence="3">Transmembrane protein</fullName>
    </submittedName>
</protein>
<feature type="transmembrane region" description="Helical" evidence="1">
    <location>
        <begin position="21"/>
        <end position="40"/>
    </location>
</feature>
<keyword evidence="1" id="KW-1133">Transmembrane helix</keyword>
<feature type="transmembrane region" description="Helical" evidence="1">
    <location>
        <begin position="81"/>
        <end position="102"/>
    </location>
</feature>
<dbReference type="AlphaFoldDB" id="A0A0M3I8J6"/>
<evidence type="ECO:0000256" key="1">
    <source>
        <dbReference type="SAM" id="Phobius"/>
    </source>
</evidence>
<dbReference type="Proteomes" id="UP000036681">
    <property type="component" value="Unplaced"/>
</dbReference>
<name>A0A0M3I8J6_ASCLU</name>
<dbReference type="WBParaSite" id="ALUE_0001367901-mRNA-1">
    <property type="protein sequence ID" value="ALUE_0001367901-mRNA-1"/>
    <property type="gene ID" value="ALUE_0001367901"/>
</dbReference>
<sequence length="143" mass="16831">MPRKRQESASSTPMFYSHRVRRWWAALVSFGGVRVCWFYTPLILYDLQGANEPAATSQMPRKRQESASSTPMFYSHGVRRWWAALVSFGGVRVCWFYTPLVWMKQSTKKNLDTANNERRGGQPTYWTLWNDWSQQRPQDTETV</sequence>
<evidence type="ECO:0000313" key="3">
    <source>
        <dbReference type="WBParaSite" id="ALUE_0001367901-mRNA-1"/>
    </source>
</evidence>
<keyword evidence="1" id="KW-0472">Membrane</keyword>
<organism evidence="2 3">
    <name type="scientific">Ascaris lumbricoides</name>
    <name type="common">Giant roundworm</name>
    <dbReference type="NCBI Taxonomy" id="6252"/>
    <lineage>
        <taxon>Eukaryota</taxon>
        <taxon>Metazoa</taxon>
        <taxon>Ecdysozoa</taxon>
        <taxon>Nematoda</taxon>
        <taxon>Chromadorea</taxon>
        <taxon>Rhabditida</taxon>
        <taxon>Spirurina</taxon>
        <taxon>Ascaridomorpha</taxon>
        <taxon>Ascaridoidea</taxon>
        <taxon>Ascarididae</taxon>
        <taxon>Ascaris</taxon>
    </lineage>
</organism>
<keyword evidence="1" id="KW-0812">Transmembrane</keyword>
<evidence type="ECO:0000313" key="2">
    <source>
        <dbReference type="Proteomes" id="UP000036681"/>
    </source>
</evidence>
<accession>A0A0M3I8J6</accession>
<proteinExistence type="predicted"/>
<reference evidence="3" key="1">
    <citation type="submission" date="2017-02" db="UniProtKB">
        <authorList>
            <consortium name="WormBaseParasite"/>
        </authorList>
    </citation>
    <scope>IDENTIFICATION</scope>
</reference>
<keyword evidence="2" id="KW-1185">Reference proteome</keyword>